<dbReference type="EMBL" id="BDCO01000002">
    <property type="protein sequence ID" value="GAT32430.1"/>
    <property type="molecule type" value="Genomic_DNA"/>
</dbReference>
<feature type="signal peptide" evidence="2">
    <location>
        <begin position="1"/>
        <end position="23"/>
    </location>
</feature>
<sequence length="476" mass="52033">MKALFPWALVAALAVSAVPVARAADEKTTDAAATETTDDLVSQLDAAVRAAVKEQQKDAGTGAAADRSREMQYYVTQAAATVRRALSSGGGVSNLQDALNQVQAVAPSENVQKLCAKILATAQAQAEARDKAVIDQTTAQVDAAMKTTFAAKTPKDLDDAIIQLSNLSLGRNYNSSEAVQRKVEQARAAVTFMCRWQDYLANKNNENIDAARTVLQKLAQDTSSYPFVPRSEILQRIDELGVDKSRVGDPLPSLQGKKLADLDALYRQTAELKDKNMSNPQIEGRLRALRQVIDAKQQAEAGLYGQAFSYCTNRYAGQEGQDVLPLTLELLMTFLPKYLEIEAAYPAKADDTPVVYLQRVNDASRAKGDWKTTARVLEAYRQVAFANGQTPNWITGDSQAITAFIQGQNYESAGMYREAIQAYKRVISQTGDNIPIEQTKARLEAIRKEHPQDAEAAEKAPEVRPYPVSVPYPVGR</sequence>
<reference evidence="4" key="1">
    <citation type="journal article" date="2017" name="Genome Announc.">
        <title>Draft Genome Sequence of Terrimicrobium sacchariphilum NM-5T, a Facultative Anaerobic Soil Bacterium of the Class Spartobacteria.</title>
        <authorList>
            <person name="Qiu Y.L."/>
            <person name="Tourlousse D.M."/>
            <person name="Matsuura N."/>
            <person name="Ohashi A."/>
            <person name="Sekiguchi Y."/>
        </authorList>
    </citation>
    <scope>NUCLEOTIDE SEQUENCE [LARGE SCALE GENOMIC DNA]</scope>
    <source>
        <strain evidence="4">NM-5</strain>
    </source>
</reference>
<feature type="compositionally biased region" description="Basic and acidic residues" evidence="1">
    <location>
        <begin position="449"/>
        <end position="462"/>
    </location>
</feature>
<dbReference type="RefSeq" id="WP_075078263.1">
    <property type="nucleotide sequence ID" value="NZ_BDCO01000002.1"/>
</dbReference>
<proteinExistence type="predicted"/>
<dbReference type="InParanoid" id="A0A146G469"/>
<evidence type="ECO:0000256" key="1">
    <source>
        <dbReference type="SAM" id="MobiDB-lite"/>
    </source>
</evidence>
<evidence type="ECO:0000313" key="3">
    <source>
        <dbReference type="EMBL" id="GAT32430.1"/>
    </source>
</evidence>
<keyword evidence="4" id="KW-1185">Reference proteome</keyword>
<feature type="region of interest" description="Disordered" evidence="1">
    <location>
        <begin position="449"/>
        <end position="476"/>
    </location>
</feature>
<gene>
    <name evidence="3" type="ORF">TSACC_2828</name>
</gene>
<evidence type="ECO:0000313" key="4">
    <source>
        <dbReference type="Proteomes" id="UP000076023"/>
    </source>
</evidence>
<feature type="compositionally biased region" description="Low complexity" evidence="1">
    <location>
        <begin position="463"/>
        <end position="476"/>
    </location>
</feature>
<comment type="caution">
    <text evidence="3">The sequence shown here is derived from an EMBL/GenBank/DDBJ whole genome shotgun (WGS) entry which is preliminary data.</text>
</comment>
<name>A0A146G469_TERSA</name>
<feature type="chain" id="PRO_5007524377" description="Tetratricopeptide repeat-containing protein" evidence="2">
    <location>
        <begin position="24"/>
        <end position="476"/>
    </location>
</feature>
<keyword evidence="2" id="KW-0732">Signal</keyword>
<protein>
    <recommendedName>
        <fullName evidence="5">Tetratricopeptide repeat-containing protein</fullName>
    </recommendedName>
</protein>
<dbReference type="AlphaFoldDB" id="A0A146G469"/>
<organism evidence="3 4">
    <name type="scientific">Terrimicrobium sacchariphilum</name>
    <dbReference type="NCBI Taxonomy" id="690879"/>
    <lineage>
        <taxon>Bacteria</taxon>
        <taxon>Pseudomonadati</taxon>
        <taxon>Verrucomicrobiota</taxon>
        <taxon>Terrimicrobiia</taxon>
        <taxon>Terrimicrobiales</taxon>
        <taxon>Terrimicrobiaceae</taxon>
        <taxon>Terrimicrobium</taxon>
    </lineage>
</organism>
<dbReference type="OrthoDB" id="9818226at2"/>
<accession>A0A146G469</accession>
<evidence type="ECO:0008006" key="5">
    <source>
        <dbReference type="Google" id="ProtNLM"/>
    </source>
</evidence>
<dbReference type="Proteomes" id="UP000076023">
    <property type="component" value="Unassembled WGS sequence"/>
</dbReference>
<evidence type="ECO:0000256" key="2">
    <source>
        <dbReference type="SAM" id="SignalP"/>
    </source>
</evidence>